<dbReference type="NCBIfam" id="NF002571">
    <property type="entry name" value="PRK02220.1"/>
    <property type="match status" value="1"/>
</dbReference>
<evidence type="ECO:0000313" key="7">
    <source>
        <dbReference type="Proteomes" id="UP001156215"/>
    </source>
</evidence>
<proteinExistence type="inferred from homology"/>
<dbReference type="Proteomes" id="UP001156215">
    <property type="component" value="Chromosome"/>
</dbReference>
<reference evidence="6" key="1">
    <citation type="journal article" date="2022" name="Front. Microbiol.">
        <title>New perspectives on an old grouping: The genomic and phenotypic variability of Oxalobacter formigenes and the implications for calcium oxalate stone prevention.</title>
        <authorList>
            <person name="Chmiel J.A."/>
            <person name="Carr C."/>
            <person name="Stuivenberg G.A."/>
            <person name="Venema R."/>
            <person name="Chanyi R.M."/>
            <person name="Al K.F."/>
            <person name="Giguere D."/>
            <person name="Say H."/>
            <person name="Akouris P.P."/>
            <person name="Dominguez Romero S.A."/>
            <person name="Kwong A."/>
            <person name="Tai V."/>
            <person name="Koval S.F."/>
            <person name="Razvi H."/>
            <person name="Bjazevic J."/>
            <person name="Burton J.P."/>
        </authorList>
    </citation>
    <scope>NUCLEOTIDE SEQUENCE</scope>
    <source>
        <strain evidence="6">WoOx3</strain>
    </source>
</reference>
<evidence type="ECO:0000256" key="2">
    <source>
        <dbReference type="ARBA" id="ARBA00023235"/>
    </source>
</evidence>
<accession>A0A9E9LXT3</accession>
<dbReference type="CDD" id="cd00491">
    <property type="entry name" value="4Oxalocrotonate_Tautomerase"/>
    <property type="match status" value="1"/>
</dbReference>
<dbReference type="InterPro" id="IPR014347">
    <property type="entry name" value="Tautomerase/MIF_sf"/>
</dbReference>
<dbReference type="AlphaFoldDB" id="A0A9E9LXT3"/>
<dbReference type="KEGG" id="ovb:NB640_06245"/>
<feature type="active site" description="Proton acceptor; via imino nitrogen" evidence="3">
    <location>
        <position position="2"/>
    </location>
</feature>
<comment type="similarity">
    <text evidence="1 4">Belongs to the 4-oxalocrotonate tautomerase family.</text>
</comment>
<name>A0A9E9LXT3_9BURK</name>
<gene>
    <name evidence="6" type="ORF">NB640_06245</name>
</gene>
<dbReference type="GO" id="GO:0016853">
    <property type="term" value="F:isomerase activity"/>
    <property type="evidence" value="ECO:0007669"/>
    <property type="project" value="UniProtKB-UniRule"/>
</dbReference>
<dbReference type="NCBIfam" id="NF001966">
    <property type="entry name" value="PRK00745.1"/>
    <property type="match status" value="1"/>
</dbReference>
<dbReference type="SUPFAM" id="SSF55331">
    <property type="entry name" value="Tautomerase/MIF"/>
    <property type="match status" value="1"/>
</dbReference>
<feature type="domain" description="4-oxalocrotonate tautomerase-like" evidence="5">
    <location>
        <begin position="2"/>
        <end position="58"/>
    </location>
</feature>
<protein>
    <recommendedName>
        <fullName evidence="4">Tautomerase</fullName>
        <ecNumber evidence="4">5.3.2.-</ecNumber>
    </recommendedName>
</protein>
<evidence type="ECO:0000256" key="3">
    <source>
        <dbReference type="PIRSR" id="PIRSR618191-1"/>
    </source>
</evidence>
<evidence type="ECO:0000256" key="1">
    <source>
        <dbReference type="ARBA" id="ARBA00006723"/>
    </source>
</evidence>
<evidence type="ECO:0000259" key="5">
    <source>
        <dbReference type="Pfam" id="PF01361"/>
    </source>
</evidence>
<sequence length="60" mass="6741">MPTITVQLLEGRTLEQKRHFVKAITDAAAKTLDCNPGSIHVIIHEIRKEDWATGGKLWSD</sequence>
<evidence type="ECO:0000256" key="4">
    <source>
        <dbReference type="RuleBase" id="RU362032"/>
    </source>
</evidence>
<dbReference type="PANTHER" id="PTHR35530:SF1">
    <property type="entry name" value="2-HYDROXYMUCONATE TAUTOMERASE"/>
    <property type="match status" value="1"/>
</dbReference>
<dbReference type="Pfam" id="PF01361">
    <property type="entry name" value="Tautomerase"/>
    <property type="match status" value="1"/>
</dbReference>
<dbReference type="NCBIfam" id="TIGR00013">
    <property type="entry name" value="taut"/>
    <property type="match status" value="1"/>
</dbReference>
<dbReference type="InterPro" id="IPR004370">
    <property type="entry name" value="4-OT-like_dom"/>
</dbReference>
<dbReference type="InterPro" id="IPR018191">
    <property type="entry name" value="4-OT"/>
</dbReference>
<keyword evidence="7" id="KW-1185">Reference proteome</keyword>
<dbReference type="PANTHER" id="PTHR35530">
    <property type="entry name" value="TAUTOMERASE-RELATED"/>
    <property type="match status" value="1"/>
</dbReference>
<dbReference type="Gene3D" id="3.30.429.10">
    <property type="entry name" value="Macrophage Migration Inhibitory Factor"/>
    <property type="match status" value="1"/>
</dbReference>
<dbReference type="EC" id="5.3.2.-" evidence="4"/>
<organism evidence="6 7">
    <name type="scientific">Oxalobacter vibrioformis</name>
    <dbReference type="NCBI Taxonomy" id="933080"/>
    <lineage>
        <taxon>Bacteria</taxon>
        <taxon>Pseudomonadati</taxon>
        <taxon>Pseudomonadota</taxon>
        <taxon>Betaproteobacteria</taxon>
        <taxon>Burkholderiales</taxon>
        <taxon>Oxalobacteraceae</taxon>
        <taxon>Oxalobacter</taxon>
    </lineage>
</organism>
<keyword evidence="2 4" id="KW-0413">Isomerase</keyword>
<dbReference type="EMBL" id="CP098242">
    <property type="protein sequence ID" value="WAW11226.1"/>
    <property type="molecule type" value="Genomic_DNA"/>
</dbReference>
<evidence type="ECO:0000313" key="6">
    <source>
        <dbReference type="EMBL" id="WAW11226.1"/>
    </source>
</evidence>